<evidence type="ECO:0000256" key="7">
    <source>
        <dbReference type="ARBA" id="ARBA00022617"/>
    </source>
</evidence>
<comment type="similarity">
    <text evidence="5 17">Belongs to the cytochrome P450 family.</text>
</comment>
<evidence type="ECO:0000256" key="14">
    <source>
        <dbReference type="ARBA" id="ARBA00023136"/>
    </source>
</evidence>
<dbReference type="CDD" id="cd11056">
    <property type="entry name" value="CYP6-like"/>
    <property type="match status" value="1"/>
</dbReference>
<gene>
    <name evidence="19" type="ORF">APLA_LOCUS704</name>
</gene>
<keyword evidence="10" id="KW-0492">Microsome</keyword>
<feature type="binding site" description="axial binding residue" evidence="16">
    <location>
        <position position="437"/>
    </location>
    <ligand>
        <name>heme</name>
        <dbReference type="ChEBI" id="CHEBI:30413"/>
    </ligand>
    <ligandPart>
        <name>Fe</name>
        <dbReference type="ChEBI" id="CHEBI:18248"/>
    </ligandPart>
</feature>
<dbReference type="PANTHER" id="PTHR24292:SF84">
    <property type="entry name" value="CYTOCHROME P450 28A5-RELATED"/>
    <property type="match status" value="1"/>
</dbReference>
<feature type="signal peptide" evidence="18">
    <location>
        <begin position="1"/>
        <end position="20"/>
    </location>
</feature>
<dbReference type="InterPro" id="IPR001128">
    <property type="entry name" value="Cyt_P450"/>
</dbReference>
<dbReference type="SUPFAM" id="SSF48264">
    <property type="entry name" value="Cytochrome P450"/>
    <property type="match status" value="1"/>
</dbReference>
<keyword evidence="18" id="KW-0732">Signal</keyword>
<dbReference type="AlphaFoldDB" id="A0A8S0YP77"/>
<dbReference type="EC" id="1.14.14.1" evidence="6"/>
<comment type="catalytic activity">
    <reaction evidence="15">
        <text>an organic molecule + reduced [NADPH--hemoprotein reductase] + O2 = an alcohol + oxidized [NADPH--hemoprotein reductase] + H2O + H(+)</text>
        <dbReference type="Rhea" id="RHEA:17149"/>
        <dbReference type="Rhea" id="RHEA-COMP:11964"/>
        <dbReference type="Rhea" id="RHEA-COMP:11965"/>
        <dbReference type="ChEBI" id="CHEBI:15377"/>
        <dbReference type="ChEBI" id="CHEBI:15378"/>
        <dbReference type="ChEBI" id="CHEBI:15379"/>
        <dbReference type="ChEBI" id="CHEBI:30879"/>
        <dbReference type="ChEBI" id="CHEBI:57618"/>
        <dbReference type="ChEBI" id="CHEBI:58210"/>
        <dbReference type="ChEBI" id="CHEBI:142491"/>
        <dbReference type="EC" id="1.14.14.1"/>
    </reaction>
</comment>
<evidence type="ECO:0000313" key="20">
    <source>
        <dbReference type="Proteomes" id="UP000494256"/>
    </source>
</evidence>
<evidence type="ECO:0000256" key="10">
    <source>
        <dbReference type="ARBA" id="ARBA00022848"/>
    </source>
</evidence>
<feature type="chain" id="PRO_5035847322" description="unspecific monooxygenase" evidence="18">
    <location>
        <begin position="21"/>
        <end position="491"/>
    </location>
</feature>
<proteinExistence type="inferred from homology"/>
<protein>
    <recommendedName>
        <fullName evidence="6">unspecific monooxygenase</fullName>
        <ecNumber evidence="6">1.14.14.1</ecNumber>
    </recommendedName>
</protein>
<keyword evidence="12 16" id="KW-0408">Iron</keyword>
<dbReference type="Gene3D" id="1.10.630.10">
    <property type="entry name" value="Cytochrome P450"/>
    <property type="match status" value="1"/>
</dbReference>
<dbReference type="GO" id="GO:0005506">
    <property type="term" value="F:iron ion binding"/>
    <property type="evidence" value="ECO:0007669"/>
    <property type="project" value="InterPro"/>
</dbReference>
<dbReference type="PANTHER" id="PTHR24292">
    <property type="entry name" value="CYTOCHROME P450"/>
    <property type="match status" value="1"/>
</dbReference>
<dbReference type="OrthoDB" id="8170117at2759"/>
<comment type="caution">
    <text evidence="19">The sequence shown here is derived from an EMBL/GenBank/DDBJ whole genome shotgun (WGS) entry which is preliminary data.</text>
</comment>
<comment type="subcellular location">
    <subcellularLocation>
        <location evidence="4">Endoplasmic reticulum membrane</location>
        <topology evidence="4">Peripheral membrane protein</topology>
    </subcellularLocation>
    <subcellularLocation>
        <location evidence="3">Microsome membrane</location>
        <topology evidence="3">Peripheral membrane protein</topology>
    </subcellularLocation>
</comment>
<dbReference type="EMBL" id="CADEBD010000042">
    <property type="protein sequence ID" value="CAB3221147.1"/>
    <property type="molecule type" value="Genomic_DNA"/>
</dbReference>
<evidence type="ECO:0000256" key="15">
    <source>
        <dbReference type="ARBA" id="ARBA00047827"/>
    </source>
</evidence>
<keyword evidence="9" id="KW-0256">Endoplasmic reticulum</keyword>
<keyword evidence="14" id="KW-0472">Membrane</keyword>
<dbReference type="FunFam" id="1.10.630.10:FF:000182">
    <property type="entry name" value="Cytochrome P450 3A4"/>
    <property type="match status" value="1"/>
</dbReference>
<evidence type="ECO:0000256" key="3">
    <source>
        <dbReference type="ARBA" id="ARBA00004174"/>
    </source>
</evidence>
<dbReference type="PRINTS" id="PR00463">
    <property type="entry name" value="EP450I"/>
</dbReference>
<dbReference type="InterPro" id="IPR002401">
    <property type="entry name" value="Cyt_P450_E_grp-I"/>
</dbReference>
<comment type="cofactor">
    <cofactor evidence="1 16">
        <name>heme</name>
        <dbReference type="ChEBI" id="CHEBI:30413"/>
    </cofactor>
</comment>
<evidence type="ECO:0000256" key="17">
    <source>
        <dbReference type="RuleBase" id="RU000461"/>
    </source>
</evidence>
<evidence type="ECO:0000256" key="4">
    <source>
        <dbReference type="ARBA" id="ARBA00004406"/>
    </source>
</evidence>
<evidence type="ECO:0000256" key="5">
    <source>
        <dbReference type="ARBA" id="ARBA00010617"/>
    </source>
</evidence>
<evidence type="ECO:0000256" key="6">
    <source>
        <dbReference type="ARBA" id="ARBA00012109"/>
    </source>
</evidence>
<evidence type="ECO:0000256" key="12">
    <source>
        <dbReference type="ARBA" id="ARBA00023004"/>
    </source>
</evidence>
<keyword evidence="13 17" id="KW-0503">Monooxygenase</keyword>
<keyword evidence="11 17" id="KW-0560">Oxidoreductase</keyword>
<evidence type="ECO:0000256" key="2">
    <source>
        <dbReference type="ARBA" id="ARBA00003690"/>
    </source>
</evidence>
<dbReference type="GO" id="GO:0020037">
    <property type="term" value="F:heme binding"/>
    <property type="evidence" value="ECO:0007669"/>
    <property type="project" value="InterPro"/>
</dbReference>
<dbReference type="PRINTS" id="PR00385">
    <property type="entry name" value="P450"/>
</dbReference>
<dbReference type="InterPro" id="IPR017972">
    <property type="entry name" value="Cyt_P450_CS"/>
</dbReference>
<dbReference type="Pfam" id="PF00067">
    <property type="entry name" value="p450"/>
    <property type="match status" value="1"/>
</dbReference>
<accession>A0A8S0YP77</accession>
<sequence length="491" mass="56334">MLYILLFTLCVVLVIVYLKTKNSNYWKKKNIIQVEDLLFKFMFDGRSLSEICKEIYDKHDVPYIGTTQGCVPSLIVKSVEDVQAVFAGDFRSFHHRGLKTNPKEVLADNLLFTNDFQKWKLMRQKLSPVFTSAKLKNMFYILDKCARDFVSLVESDENMRKTPFNVLYTYTTASIGASVFGIDTQTKNTMNSPFLEMARKSVEPSFKSNSLIMMADIFPKLFDFLNLKFFSDHEDFFVGAVKSVLSDRRHTNDKNRHDFIETCLELQEKGVMKDASTGCEINPTDEVMAGQAFFFFIAGADTSANVMHFTLIELSSNQKVLNKLHKEIDSIFVPGKNELTYKDIENLPYLDMVVSEAMRKYPPVGVIQRKCTKDTMLPSGVKIEKDSTVVVPVFAIQRDEKYFPNPQEFDPERFGPDNSNGITNYTNLPFGEGNRICIGSRFARLQVKVGLAWLLRRFTLAEQSPYPVKFEKSTFAIRDPTARYDFIPRKV</sequence>
<dbReference type="InterPro" id="IPR050476">
    <property type="entry name" value="Insect_CytP450_Detox"/>
</dbReference>
<evidence type="ECO:0000256" key="16">
    <source>
        <dbReference type="PIRSR" id="PIRSR602401-1"/>
    </source>
</evidence>
<comment type="function">
    <text evidence="2">May be involved in the metabolism of insect hormones and in the breakdown of synthetic insecticides.</text>
</comment>
<dbReference type="PROSITE" id="PS00086">
    <property type="entry name" value="CYTOCHROME_P450"/>
    <property type="match status" value="1"/>
</dbReference>
<reference evidence="19 20" key="1">
    <citation type="submission" date="2020-04" db="EMBL/GenBank/DDBJ databases">
        <authorList>
            <person name="Wallbank WR R."/>
            <person name="Pardo Diaz C."/>
            <person name="Kozak K."/>
            <person name="Martin S."/>
            <person name="Jiggins C."/>
            <person name="Moest M."/>
            <person name="Warren A I."/>
            <person name="Byers J.R.P. K."/>
            <person name="Montejo-Kovacevich G."/>
            <person name="Yen C E."/>
        </authorList>
    </citation>
    <scope>NUCLEOTIDE SEQUENCE [LARGE SCALE GENOMIC DNA]</scope>
</reference>
<evidence type="ECO:0000256" key="11">
    <source>
        <dbReference type="ARBA" id="ARBA00023002"/>
    </source>
</evidence>
<dbReference type="InterPro" id="IPR036396">
    <property type="entry name" value="Cyt_P450_sf"/>
</dbReference>
<dbReference type="GO" id="GO:0005789">
    <property type="term" value="C:endoplasmic reticulum membrane"/>
    <property type="evidence" value="ECO:0007669"/>
    <property type="project" value="UniProtKB-SubCell"/>
</dbReference>
<keyword evidence="7 16" id="KW-0349">Heme</keyword>
<dbReference type="Proteomes" id="UP000494256">
    <property type="component" value="Unassembled WGS sequence"/>
</dbReference>
<evidence type="ECO:0000256" key="9">
    <source>
        <dbReference type="ARBA" id="ARBA00022824"/>
    </source>
</evidence>
<organism evidence="19 20">
    <name type="scientific">Arctia plantaginis</name>
    <name type="common">Wood tiger moth</name>
    <name type="synonym">Phalaena plantaginis</name>
    <dbReference type="NCBI Taxonomy" id="874455"/>
    <lineage>
        <taxon>Eukaryota</taxon>
        <taxon>Metazoa</taxon>
        <taxon>Ecdysozoa</taxon>
        <taxon>Arthropoda</taxon>
        <taxon>Hexapoda</taxon>
        <taxon>Insecta</taxon>
        <taxon>Pterygota</taxon>
        <taxon>Neoptera</taxon>
        <taxon>Endopterygota</taxon>
        <taxon>Lepidoptera</taxon>
        <taxon>Glossata</taxon>
        <taxon>Ditrysia</taxon>
        <taxon>Noctuoidea</taxon>
        <taxon>Erebidae</taxon>
        <taxon>Arctiinae</taxon>
        <taxon>Arctia</taxon>
    </lineage>
</organism>
<evidence type="ECO:0000256" key="13">
    <source>
        <dbReference type="ARBA" id="ARBA00023033"/>
    </source>
</evidence>
<dbReference type="GO" id="GO:0016712">
    <property type="term" value="F:oxidoreductase activity, acting on paired donors, with incorporation or reduction of molecular oxygen, reduced flavin or flavoprotein as one donor, and incorporation of one atom of oxygen"/>
    <property type="evidence" value="ECO:0007669"/>
    <property type="project" value="UniProtKB-EC"/>
</dbReference>
<evidence type="ECO:0000313" key="19">
    <source>
        <dbReference type="EMBL" id="CAB3221147.1"/>
    </source>
</evidence>
<evidence type="ECO:0000256" key="8">
    <source>
        <dbReference type="ARBA" id="ARBA00022723"/>
    </source>
</evidence>
<keyword evidence="8 16" id="KW-0479">Metal-binding</keyword>
<name>A0A8S0YP77_ARCPL</name>
<evidence type="ECO:0000256" key="1">
    <source>
        <dbReference type="ARBA" id="ARBA00001971"/>
    </source>
</evidence>
<evidence type="ECO:0000256" key="18">
    <source>
        <dbReference type="SAM" id="SignalP"/>
    </source>
</evidence>